<evidence type="ECO:0000313" key="1">
    <source>
        <dbReference type="EMBL" id="CAA3026764.1"/>
    </source>
</evidence>
<name>A0A8S0V0E9_OLEEU</name>
<dbReference type="Proteomes" id="UP000594638">
    <property type="component" value="Unassembled WGS sequence"/>
</dbReference>
<dbReference type="EMBL" id="CACTIH010009177">
    <property type="protein sequence ID" value="CAA3026764.1"/>
    <property type="molecule type" value="Genomic_DNA"/>
</dbReference>
<dbReference type="OrthoDB" id="1912883at2759"/>
<organism evidence="1 2">
    <name type="scientific">Olea europaea subsp. europaea</name>
    <dbReference type="NCBI Taxonomy" id="158383"/>
    <lineage>
        <taxon>Eukaryota</taxon>
        <taxon>Viridiplantae</taxon>
        <taxon>Streptophyta</taxon>
        <taxon>Embryophyta</taxon>
        <taxon>Tracheophyta</taxon>
        <taxon>Spermatophyta</taxon>
        <taxon>Magnoliopsida</taxon>
        <taxon>eudicotyledons</taxon>
        <taxon>Gunneridae</taxon>
        <taxon>Pentapetalae</taxon>
        <taxon>asterids</taxon>
        <taxon>lamiids</taxon>
        <taxon>Lamiales</taxon>
        <taxon>Oleaceae</taxon>
        <taxon>Oleeae</taxon>
        <taxon>Olea</taxon>
    </lineage>
</organism>
<dbReference type="AlphaFoldDB" id="A0A8S0V0E9"/>
<accession>A0A8S0V0E9</accession>
<protein>
    <submittedName>
        <fullName evidence="1">Mitochondrial import receptor subunit TOM6 homolog</fullName>
    </submittedName>
</protein>
<proteinExistence type="predicted"/>
<evidence type="ECO:0000313" key="2">
    <source>
        <dbReference type="Proteomes" id="UP000594638"/>
    </source>
</evidence>
<keyword evidence="2" id="KW-1185">Reference proteome</keyword>
<dbReference type="InterPro" id="IPR011989">
    <property type="entry name" value="ARM-like"/>
</dbReference>
<dbReference type="PANTHER" id="PTHR35999:SF1">
    <property type="entry name" value="MITOCHONDRIAL IMPORT RECEPTOR SUBUNIT TOM6 HOMOLOG"/>
    <property type="match status" value="1"/>
</dbReference>
<sequence>MAQPTQEQVLSLLTSMNNHGDLAVKLSSLKKVKDTLLSSQPTHDAKFFLYSIELQTSPDMLVCKYLFKAKMFPGMFMRMPDKAEALKQPKTHAPMFEIWVDVIWVTPYLLHYFSDSKEELKLEL</sequence>
<dbReference type="Gene3D" id="1.25.10.10">
    <property type="entry name" value="Leucine-rich Repeat Variant"/>
    <property type="match status" value="1"/>
</dbReference>
<reference evidence="1 2" key="1">
    <citation type="submission" date="2019-12" db="EMBL/GenBank/DDBJ databases">
        <authorList>
            <person name="Alioto T."/>
            <person name="Alioto T."/>
            <person name="Gomez Garrido J."/>
        </authorList>
    </citation>
    <scope>NUCLEOTIDE SEQUENCE [LARGE SCALE GENOMIC DNA]</scope>
</reference>
<comment type="caution">
    <text evidence="1">The sequence shown here is derived from an EMBL/GenBank/DDBJ whole genome shotgun (WGS) entry which is preliminary data.</text>
</comment>
<dbReference type="Gramene" id="OE9A001010T1">
    <property type="protein sequence ID" value="OE9A001010C1"/>
    <property type="gene ID" value="OE9A001010"/>
</dbReference>
<dbReference type="InterPro" id="IPR034554">
    <property type="entry name" value="TOM6_plants"/>
</dbReference>
<dbReference type="GO" id="GO:0005742">
    <property type="term" value="C:mitochondrial outer membrane translocase complex"/>
    <property type="evidence" value="ECO:0007669"/>
    <property type="project" value="InterPro"/>
</dbReference>
<gene>
    <name evidence="1" type="ORF">OLEA9_A001010</name>
</gene>
<keyword evidence="1" id="KW-0675">Receptor</keyword>
<dbReference type="PANTHER" id="PTHR35999">
    <property type="entry name" value="MITOCHONDRIAL IMPORT RECEPTOR SUBUNIT TOM6 HOMOLOG"/>
    <property type="match status" value="1"/>
</dbReference>